<evidence type="ECO:0000256" key="1">
    <source>
        <dbReference type="SAM" id="Coils"/>
    </source>
</evidence>
<sequence>MADNDKQKTDSVLVVPPEKSEEKSPRKASAHASDKKAETTADNKPPKHPSHAGLWIAILFTLCVAIGVGAAGYWFIWQKDTGNAELISEQNSQKQALGALNNENEQLQRQLIELEKSKQALAGTVSKLSEQTDAMQLQTEQLLSQLNDMEGRRPADWLLAEADYLVRMAGRKVWLEKDTDTAIMLLENADQRLKELSDPSVIPVRGLISQDIQTLRQVNGVDRVKLALSLSGFLAQADNLPVKTFTRPQDNANDEALSESVSDWKDNLAKVWHAIVDDFISVRRTEAPVTPLMTTEEIWLYKEQLKLQVMQAQSAAMSGDSDLYTQSLVNAQTLLNEKFDTATAEVVGAQQTLSELASMDVRENMPEDLASMAPLQRLLESRVNSAYGNSEASL</sequence>
<dbReference type="PANTHER" id="PTHR38043:SF1">
    <property type="entry name" value="PROTEIN HEMX"/>
    <property type="match status" value="1"/>
</dbReference>
<reference evidence="4 5" key="1">
    <citation type="submission" date="2016-08" db="EMBL/GenBank/DDBJ databases">
        <authorList>
            <person name="Seilhamer J.J."/>
        </authorList>
    </citation>
    <scope>NUCLEOTIDE SEQUENCE [LARGE SCALE GENOMIC DNA]</scope>
    <source>
        <strain evidence="4 5">KCTC 42603</strain>
    </source>
</reference>
<organism evidence="4 5">
    <name type="scientific">Alteromonas confluentis</name>
    <dbReference type="NCBI Taxonomy" id="1656094"/>
    <lineage>
        <taxon>Bacteria</taxon>
        <taxon>Pseudomonadati</taxon>
        <taxon>Pseudomonadota</taxon>
        <taxon>Gammaproteobacteria</taxon>
        <taxon>Alteromonadales</taxon>
        <taxon>Alteromonadaceae</taxon>
        <taxon>Alteromonas/Salinimonas group</taxon>
        <taxon>Alteromonas</taxon>
    </lineage>
</organism>
<protein>
    <recommendedName>
        <fullName evidence="6">Heme biosynthesis operon protein HemX</fullName>
    </recommendedName>
</protein>
<evidence type="ECO:0000313" key="5">
    <source>
        <dbReference type="Proteomes" id="UP000175691"/>
    </source>
</evidence>
<evidence type="ECO:0000313" key="4">
    <source>
        <dbReference type="EMBL" id="OFC70250.1"/>
    </source>
</evidence>
<name>A0A1E7Z9Q0_9ALTE</name>
<feature type="transmembrane region" description="Helical" evidence="3">
    <location>
        <begin position="54"/>
        <end position="77"/>
    </location>
</feature>
<keyword evidence="3" id="KW-0812">Transmembrane</keyword>
<feature type="compositionally biased region" description="Basic and acidic residues" evidence="2">
    <location>
        <begin position="32"/>
        <end position="45"/>
    </location>
</feature>
<evidence type="ECO:0000256" key="2">
    <source>
        <dbReference type="SAM" id="MobiDB-lite"/>
    </source>
</evidence>
<comment type="caution">
    <text evidence="4">The sequence shown here is derived from an EMBL/GenBank/DDBJ whole genome shotgun (WGS) entry which is preliminary data.</text>
</comment>
<dbReference type="PANTHER" id="PTHR38043">
    <property type="entry name" value="PROTEIN HEMX"/>
    <property type="match status" value="1"/>
</dbReference>
<keyword evidence="5" id="KW-1185">Reference proteome</keyword>
<feature type="coiled-coil region" evidence="1">
    <location>
        <begin position="90"/>
        <end position="124"/>
    </location>
</feature>
<evidence type="ECO:0008006" key="6">
    <source>
        <dbReference type="Google" id="ProtNLM"/>
    </source>
</evidence>
<gene>
    <name evidence="4" type="ORF">BFC18_13800</name>
</gene>
<evidence type="ECO:0000256" key="3">
    <source>
        <dbReference type="SAM" id="Phobius"/>
    </source>
</evidence>
<proteinExistence type="predicted"/>
<dbReference type="Pfam" id="PF04375">
    <property type="entry name" value="HemX"/>
    <property type="match status" value="1"/>
</dbReference>
<accession>A0A1E7Z9Q0</accession>
<dbReference type="OrthoDB" id="5739852at2"/>
<dbReference type="InterPro" id="IPR007470">
    <property type="entry name" value="HemX"/>
</dbReference>
<feature type="region of interest" description="Disordered" evidence="2">
    <location>
        <begin position="1"/>
        <end position="48"/>
    </location>
</feature>
<dbReference type="STRING" id="1656094.BFC18_13800"/>
<dbReference type="EMBL" id="MDHN01000029">
    <property type="protein sequence ID" value="OFC70250.1"/>
    <property type="molecule type" value="Genomic_DNA"/>
</dbReference>
<dbReference type="RefSeq" id="WP_070125893.1">
    <property type="nucleotide sequence ID" value="NZ_MDHN01000029.1"/>
</dbReference>
<keyword evidence="1" id="KW-0175">Coiled coil</keyword>
<keyword evidence="3" id="KW-1133">Transmembrane helix</keyword>
<dbReference type="AlphaFoldDB" id="A0A1E7Z9Q0"/>
<keyword evidence="3" id="KW-0472">Membrane</keyword>
<dbReference type="Proteomes" id="UP000175691">
    <property type="component" value="Unassembled WGS sequence"/>
</dbReference>